<keyword evidence="2" id="KW-1185">Reference proteome</keyword>
<sequence length="39" mass="4421">MDTSHQTLDLSLGTYVQELENRNATEKMSLRLSIDLVTP</sequence>
<name>A0ABP2GZ61_VIBOR</name>
<evidence type="ECO:0000313" key="2">
    <source>
        <dbReference type="Proteomes" id="UP000003515"/>
    </source>
</evidence>
<comment type="caution">
    <text evidence="1">The sequence shown here is derived from an EMBL/GenBank/DDBJ whole genome shotgun (WGS) entry which is preliminary data.</text>
</comment>
<organism evidence="1 2">
    <name type="scientific">Vibrio orientalis CIP 102891 = ATCC 33934</name>
    <dbReference type="NCBI Taxonomy" id="675816"/>
    <lineage>
        <taxon>Bacteria</taxon>
        <taxon>Pseudomonadati</taxon>
        <taxon>Pseudomonadota</taxon>
        <taxon>Gammaproteobacteria</taxon>
        <taxon>Vibrionales</taxon>
        <taxon>Vibrionaceae</taxon>
        <taxon>Vibrio</taxon>
        <taxon>Vibrio oreintalis group</taxon>
    </lineage>
</organism>
<proteinExistence type="predicted"/>
<accession>A0ABP2GZ61</accession>
<dbReference type="Proteomes" id="UP000003515">
    <property type="component" value="Unassembled WGS sequence"/>
</dbReference>
<evidence type="ECO:0000313" key="1">
    <source>
        <dbReference type="EMBL" id="EEX92159.1"/>
    </source>
</evidence>
<reference evidence="1 2" key="1">
    <citation type="submission" date="2009-10" db="EMBL/GenBank/DDBJ databases">
        <authorList>
            <consortium name="Los Alamos National Laboratory (LANL)"/>
            <consortium name="National Microbial Pathogen Data Resource (NMPDR)"/>
            <person name="Munk A.C."/>
            <person name="Chertkov O."/>
            <person name="Tapia R."/>
            <person name="Green L."/>
            <person name="Rogers Y."/>
            <person name="Detter J.C."/>
            <person name="Bruce D."/>
            <person name="Brettin T.S."/>
            <person name="Colwell R.R."/>
            <person name="Huq A."/>
            <person name="Grim C.J."/>
            <person name="Hasan N.A."/>
            <person name="Bartels D."/>
            <person name="Vonstein V."/>
        </authorList>
    </citation>
    <scope>NUCLEOTIDE SEQUENCE [LARGE SCALE GENOMIC DNA]</scope>
    <source>
        <strain evidence="1 2">CIP 102891</strain>
    </source>
</reference>
<protein>
    <submittedName>
        <fullName evidence="1">Uncharacterized protein</fullName>
    </submittedName>
</protein>
<gene>
    <name evidence="1" type="ORF">VIA_002803</name>
</gene>
<dbReference type="EMBL" id="ACZV01000005">
    <property type="protein sequence ID" value="EEX92159.1"/>
    <property type="molecule type" value="Genomic_DNA"/>
</dbReference>